<dbReference type="PANTHER" id="PTHR12277:SF79">
    <property type="entry name" value="XAA-PRO DIPEPTIDYL-PEPTIDASE-RELATED"/>
    <property type="match status" value="1"/>
</dbReference>
<reference evidence="2 3" key="1">
    <citation type="submission" date="2020-04" db="EMBL/GenBank/DDBJ databases">
        <authorList>
            <person name="Klaysubun C."/>
            <person name="Duangmal K."/>
            <person name="Lipun K."/>
        </authorList>
    </citation>
    <scope>NUCLEOTIDE SEQUENCE [LARGE SCALE GENOMIC DNA]</scope>
    <source>
        <strain evidence="2 3">JCM 11839</strain>
    </source>
</reference>
<dbReference type="InterPro" id="IPR022742">
    <property type="entry name" value="Hydrolase_4"/>
</dbReference>
<evidence type="ECO:0000313" key="2">
    <source>
        <dbReference type="EMBL" id="NMH77735.1"/>
    </source>
</evidence>
<name>A0ABX1RF45_9PSEU</name>
<dbReference type="Pfam" id="PF12146">
    <property type="entry name" value="Hydrolase_4"/>
    <property type="match status" value="1"/>
</dbReference>
<evidence type="ECO:0000259" key="1">
    <source>
        <dbReference type="Pfam" id="PF12146"/>
    </source>
</evidence>
<dbReference type="Proteomes" id="UP001296706">
    <property type="component" value="Unassembled WGS sequence"/>
</dbReference>
<evidence type="ECO:0000313" key="3">
    <source>
        <dbReference type="Proteomes" id="UP001296706"/>
    </source>
</evidence>
<dbReference type="GO" id="GO:0016787">
    <property type="term" value="F:hydrolase activity"/>
    <property type="evidence" value="ECO:0007669"/>
    <property type="project" value="UniProtKB-KW"/>
</dbReference>
<protein>
    <submittedName>
        <fullName evidence="2">Alpha/beta hydrolase</fullName>
    </submittedName>
</protein>
<keyword evidence="2" id="KW-0378">Hydrolase</keyword>
<keyword evidence="3" id="KW-1185">Reference proteome</keyword>
<feature type="domain" description="Serine aminopeptidase S33" evidence="1">
    <location>
        <begin position="79"/>
        <end position="186"/>
    </location>
</feature>
<gene>
    <name evidence="2" type="ORF">HF577_11650</name>
</gene>
<dbReference type="Gene3D" id="3.40.50.1820">
    <property type="entry name" value="alpha/beta hydrolase"/>
    <property type="match status" value="1"/>
</dbReference>
<dbReference type="SUPFAM" id="SSF53474">
    <property type="entry name" value="alpha/beta-Hydrolases"/>
    <property type="match status" value="1"/>
</dbReference>
<proteinExistence type="predicted"/>
<dbReference type="PANTHER" id="PTHR12277">
    <property type="entry name" value="ALPHA/BETA HYDROLASE DOMAIN-CONTAINING PROTEIN"/>
    <property type="match status" value="1"/>
</dbReference>
<comment type="caution">
    <text evidence="2">The sequence shown here is derived from an EMBL/GenBank/DDBJ whole genome shotgun (WGS) entry which is preliminary data.</text>
</comment>
<dbReference type="EMBL" id="JAAXKY010000029">
    <property type="protein sequence ID" value="NMH77735.1"/>
    <property type="molecule type" value="Genomic_DNA"/>
</dbReference>
<accession>A0ABX1RF45</accession>
<dbReference type="InterPro" id="IPR029058">
    <property type="entry name" value="AB_hydrolase_fold"/>
</dbReference>
<organism evidence="2 3">
    <name type="scientific">Pseudonocardia xinjiangensis</name>
    <dbReference type="NCBI Taxonomy" id="75289"/>
    <lineage>
        <taxon>Bacteria</taxon>
        <taxon>Bacillati</taxon>
        <taxon>Actinomycetota</taxon>
        <taxon>Actinomycetes</taxon>
        <taxon>Pseudonocardiales</taxon>
        <taxon>Pseudonocardiaceae</taxon>
        <taxon>Pseudonocardia</taxon>
    </lineage>
</organism>
<sequence>MRRVATAVRVVIALVVLAVVTATLAWAFQRRLVYLPSGAPGTPPEQLLDGGSTVRVHTEDGLELAAWYAPATALATGTTVLVLPGNAGSRAVRVPLARALSASGFDVLLLDYRGYGGNPGSATEEGLAADARAAHRHLVTERGVDPVRLVLFGESLGAAVATRLAVERPVGGLVLRSPFTSLADMAAVHYPFLPARALLRDRFPVRETVRSVTVPTIVVAGGADEIVPTAQSRAVADAAGAPYVEVPEARHNDSELGHGPQVVDAVRQVSG</sequence>